<name>A0A834MWI5_VESVU</name>
<dbReference type="EMBL" id="JACSEA010000014">
    <property type="protein sequence ID" value="KAF7385668.1"/>
    <property type="molecule type" value="Genomic_DNA"/>
</dbReference>
<dbReference type="AlphaFoldDB" id="A0A834MWI5"/>
<evidence type="ECO:0000313" key="1">
    <source>
        <dbReference type="EMBL" id="KAF7385668.1"/>
    </source>
</evidence>
<proteinExistence type="predicted"/>
<reference evidence="1" key="1">
    <citation type="journal article" date="2020" name="G3 (Bethesda)">
        <title>High-Quality Assemblies for Three Invasive Social Wasps from the &lt;i&gt;Vespula&lt;/i&gt; Genus.</title>
        <authorList>
            <person name="Harrop T.W.R."/>
            <person name="Guhlin J."/>
            <person name="McLaughlin G.M."/>
            <person name="Permina E."/>
            <person name="Stockwell P."/>
            <person name="Gilligan J."/>
            <person name="Le Lec M.F."/>
            <person name="Gruber M.A.M."/>
            <person name="Quinn O."/>
            <person name="Lovegrove M."/>
            <person name="Duncan E.J."/>
            <person name="Remnant E.J."/>
            <person name="Van Eeckhoven J."/>
            <person name="Graham B."/>
            <person name="Knapp R.A."/>
            <person name="Langford K.W."/>
            <person name="Kronenberg Z."/>
            <person name="Press M.O."/>
            <person name="Eacker S.M."/>
            <person name="Wilson-Rankin E.E."/>
            <person name="Purcell J."/>
            <person name="Lester P.J."/>
            <person name="Dearden P.K."/>
        </authorList>
    </citation>
    <scope>NUCLEOTIDE SEQUENCE</scope>
    <source>
        <strain evidence="1">Marl-1</strain>
    </source>
</reference>
<comment type="caution">
    <text evidence="1">The sequence shown here is derived from an EMBL/GenBank/DDBJ whole genome shotgun (WGS) entry which is preliminary data.</text>
</comment>
<sequence>MVKVICDLTFVVYIEQLLYTSIIKYKMTSEIEDKHVGVINKREDIGVQPLSNIKNITKELLLIESKKDGITTQESVMKFPTLTKTTEPLNINSIDNNNRKNIECSDSNIVVNEYNMFNIDPAIENSDNQTGSVNSSVQEYNADIDNQLPETVTLLRTPNGGKLYLVGTAHFSIESQNDVSKIIQAVQPHIVVVELCRARIGILQLDEQVMYHYAKHLNFQSIHGTFKEYGLYNGLLNILLLKMVAHITKELGMAPGGEFRRAFEEAKKVPYCMFYMGDRPINITIQRTVRFLSWWQTIKLVWHLIKIKDPISKKDVELCKQKAYLDEMVAKMSGEFPVLGEGLEPTRVVGVVGLGHIPGIVENWGKVQPSDIPPIMSIPPLSLSSKILKFTFKFTLISAIIYVGYKIIPLASIKSSVQGLLKNLSSFFGFYIDINIW</sequence>
<keyword evidence="2" id="KW-1185">Reference proteome</keyword>
<dbReference type="PANTHER" id="PTHR21530">
    <property type="entry name" value="PHEROMONE SHUTDOWN PROTEIN"/>
    <property type="match status" value="1"/>
</dbReference>
<evidence type="ECO:0000313" key="2">
    <source>
        <dbReference type="Proteomes" id="UP000614350"/>
    </source>
</evidence>
<gene>
    <name evidence="1" type="ORF">HZH66_011510</name>
</gene>
<dbReference type="InterPro" id="IPR046345">
    <property type="entry name" value="TraB_PrgY-like"/>
</dbReference>
<dbReference type="CDD" id="cd14726">
    <property type="entry name" value="TraB_PrgY-like"/>
    <property type="match status" value="1"/>
</dbReference>
<protein>
    <recommendedName>
        <fullName evidence="3">TraB domain-containing protein</fullName>
    </recommendedName>
</protein>
<dbReference type="PANTHER" id="PTHR21530:SF7">
    <property type="entry name" value="TRAB DOMAIN-CONTAINING PROTEIN"/>
    <property type="match status" value="1"/>
</dbReference>
<organism evidence="1 2">
    <name type="scientific">Vespula vulgaris</name>
    <name type="common">Yellow jacket</name>
    <name type="synonym">Wasp</name>
    <dbReference type="NCBI Taxonomy" id="7454"/>
    <lineage>
        <taxon>Eukaryota</taxon>
        <taxon>Metazoa</taxon>
        <taxon>Ecdysozoa</taxon>
        <taxon>Arthropoda</taxon>
        <taxon>Hexapoda</taxon>
        <taxon>Insecta</taxon>
        <taxon>Pterygota</taxon>
        <taxon>Neoptera</taxon>
        <taxon>Endopterygota</taxon>
        <taxon>Hymenoptera</taxon>
        <taxon>Apocrita</taxon>
        <taxon>Aculeata</taxon>
        <taxon>Vespoidea</taxon>
        <taxon>Vespidae</taxon>
        <taxon>Vespinae</taxon>
        <taxon>Vespula</taxon>
    </lineage>
</organism>
<evidence type="ECO:0008006" key="3">
    <source>
        <dbReference type="Google" id="ProtNLM"/>
    </source>
</evidence>
<dbReference type="Proteomes" id="UP000614350">
    <property type="component" value="Unassembled WGS sequence"/>
</dbReference>
<dbReference type="Pfam" id="PF01963">
    <property type="entry name" value="TraB_PrgY_gumN"/>
    <property type="match status" value="1"/>
</dbReference>
<accession>A0A834MWI5</accession>
<dbReference type="InterPro" id="IPR002816">
    <property type="entry name" value="TraB/PrgY/GumN_fam"/>
</dbReference>